<dbReference type="EMBL" id="GL377609">
    <property type="protein sequence ID" value="EFJ18687.1"/>
    <property type="molecule type" value="Genomic_DNA"/>
</dbReference>
<evidence type="ECO:0000313" key="4">
    <source>
        <dbReference type="EMBL" id="EFJ36529.1"/>
    </source>
</evidence>
<accession>D8QVW4</accession>
<dbReference type="Proteomes" id="UP000001514">
    <property type="component" value="Unassembled WGS sequence"/>
</dbReference>
<dbReference type="Gramene" id="EFJ36529">
    <property type="protein sequence ID" value="EFJ36529"/>
    <property type="gene ID" value="SELMODRAFT_165673"/>
</dbReference>
<dbReference type="KEGG" id="smo:SELMODRAFT_178192"/>
<feature type="compositionally biased region" description="Basic and acidic residues" evidence="1">
    <location>
        <begin position="17"/>
        <end position="31"/>
    </location>
</feature>
<name>D8QVW4_SELML</name>
<keyword evidence="5" id="KW-1185">Reference proteome</keyword>
<dbReference type="InParanoid" id="D8QVW4"/>
<reference evidence="4 5" key="1">
    <citation type="journal article" date="2011" name="Science">
        <title>The Selaginella genome identifies genetic changes associated with the evolution of vascular plants.</title>
        <authorList>
            <person name="Banks J.A."/>
            <person name="Nishiyama T."/>
            <person name="Hasebe M."/>
            <person name="Bowman J.L."/>
            <person name="Gribskov M."/>
            <person name="dePamphilis C."/>
            <person name="Albert V.A."/>
            <person name="Aono N."/>
            <person name="Aoyama T."/>
            <person name="Ambrose B.A."/>
            <person name="Ashton N.W."/>
            <person name="Axtell M.J."/>
            <person name="Barker E."/>
            <person name="Barker M.S."/>
            <person name="Bennetzen J.L."/>
            <person name="Bonawitz N.D."/>
            <person name="Chapple C."/>
            <person name="Cheng C."/>
            <person name="Correa L.G."/>
            <person name="Dacre M."/>
            <person name="DeBarry J."/>
            <person name="Dreyer I."/>
            <person name="Elias M."/>
            <person name="Engstrom E.M."/>
            <person name="Estelle M."/>
            <person name="Feng L."/>
            <person name="Finet C."/>
            <person name="Floyd S.K."/>
            <person name="Frommer W.B."/>
            <person name="Fujita T."/>
            <person name="Gramzow L."/>
            <person name="Gutensohn M."/>
            <person name="Harholt J."/>
            <person name="Hattori M."/>
            <person name="Heyl A."/>
            <person name="Hirai T."/>
            <person name="Hiwatashi Y."/>
            <person name="Ishikawa M."/>
            <person name="Iwata M."/>
            <person name="Karol K.G."/>
            <person name="Koehler B."/>
            <person name="Kolukisaoglu U."/>
            <person name="Kubo M."/>
            <person name="Kurata T."/>
            <person name="Lalonde S."/>
            <person name="Li K."/>
            <person name="Li Y."/>
            <person name="Litt A."/>
            <person name="Lyons E."/>
            <person name="Manning G."/>
            <person name="Maruyama T."/>
            <person name="Michael T.P."/>
            <person name="Mikami K."/>
            <person name="Miyazaki S."/>
            <person name="Morinaga S."/>
            <person name="Murata T."/>
            <person name="Mueller-Roeber B."/>
            <person name="Nelson D.R."/>
            <person name="Obara M."/>
            <person name="Oguri Y."/>
            <person name="Olmstead R.G."/>
            <person name="Onodera N."/>
            <person name="Petersen B.L."/>
            <person name="Pils B."/>
            <person name="Prigge M."/>
            <person name="Rensing S.A."/>
            <person name="Riano-Pachon D.M."/>
            <person name="Roberts A.W."/>
            <person name="Sato Y."/>
            <person name="Scheller H.V."/>
            <person name="Schulz B."/>
            <person name="Schulz C."/>
            <person name="Shakirov E.V."/>
            <person name="Shibagaki N."/>
            <person name="Shinohara N."/>
            <person name="Shippen D.E."/>
            <person name="Soerensen I."/>
            <person name="Sotooka R."/>
            <person name="Sugimoto N."/>
            <person name="Sugita M."/>
            <person name="Sumikawa N."/>
            <person name="Tanurdzic M."/>
            <person name="Theissen G."/>
            <person name="Ulvskov P."/>
            <person name="Wakazuki S."/>
            <person name="Weng J.K."/>
            <person name="Willats W.W."/>
            <person name="Wipf D."/>
            <person name="Wolf P.G."/>
            <person name="Yang L."/>
            <person name="Zimmer A.D."/>
            <person name="Zhu Q."/>
            <person name="Mitros T."/>
            <person name="Hellsten U."/>
            <person name="Loque D."/>
            <person name="Otillar R."/>
            <person name="Salamov A."/>
            <person name="Schmutz J."/>
            <person name="Shapiro H."/>
            <person name="Lindquist E."/>
            <person name="Lucas S."/>
            <person name="Rokhsar D."/>
            <person name="Grigoriev I.V."/>
        </authorList>
    </citation>
    <scope>NUCLEOTIDE SEQUENCE [LARGE SCALE GENOMIC DNA]</scope>
</reference>
<feature type="transmembrane region" description="Helical" evidence="2">
    <location>
        <begin position="145"/>
        <end position="165"/>
    </location>
</feature>
<keyword evidence="2" id="KW-0472">Membrane</keyword>
<dbReference type="PANTHER" id="PTHR34965:SF1">
    <property type="entry name" value="OS07G0118300 PROTEIN"/>
    <property type="match status" value="1"/>
</dbReference>
<proteinExistence type="predicted"/>
<gene>
    <name evidence="4" type="ORF">SELMODRAFT_165673</name>
    <name evidence="3" type="ORF">SELMODRAFT_178192</name>
</gene>
<dbReference type="eggNOG" id="ENOG502RXY3">
    <property type="taxonomic scope" value="Eukaryota"/>
</dbReference>
<dbReference type="OMA" id="CYMLLAC"/>
<keyword evidence="2" id="KW-0812">Transmembrane</keyword>
<evidence type="ECO:0000256" key="1">
    <source>
        <dbReference type="SAM" id="MobiDB-lite"/>
    </source>
</evidence>
<evidence type="ECO:0000313" key="5">
    <source>
        <dbReference type="Proteomes" id="UP000001514"/>
    </source>
</evidence>
<dbReference type="KEGG" id="smo:SELMODRAFT_165673"/>
<organism evidence="5">
    <name type="scientific">Selaginella moellendorffii</name>
    <name type="common">Spikemoss</name>
    <dbReference type="NCBI Taxonomy" id="88036"/>
    <lineage>
        <taxon>Eukaryota</taxon>
        <taxon>Viridiplantae</taxon>
        <taxon>Streptophyta</taxon>
        <taxon>Embryophyta</taxon>
        <taxon>Tracheophyta</taxon>
        <taxon>Lycopodiopsida</taxon>
        <taxon>Selaginellales</taxon>
        <taxon>Selaginellaceae</taxon>
        <taxon>Selaginella</taxon>
    </lineage>
</organism>
<dbReference type="FunCoup" id="D8QVW4">
    <property type="interactions" value="416"/>
</dbReference>
<dbReference type="Gramene" id="EFJ18687">
    <property type="protein sequence ID" value="EFJ18687"/>
    <property type="gene ID" value="SELMODRAFT_178192"/>
</dbReference>
<feature type="transmembrane region" description="Helical" evidence="2">
    <location>
        <begin position="79"/>
        <end position="95"/>
    </location>
</feature>
<evidence type="ECO:0000256" key="2">
    <source>
        <dbReference type="SAM" id="Phobius"/>
    </source>
</evidence>
<sequence>MGSILNEGLTDGAREDHHDEEAAGQSSHHEQSSSQGSDPLVITFRIFNVITAIAALLCTAVNIISVVRSFKHGRDIFEGILRCYAVIIALFVAVAETELEHILKFWRVLEYWVGRGMLQIFVGVMTKALSNEHRDKAYQVVLAEVASGLLLACGAIYVIAGLLCVGKLKRSRVDKSNWREKAVKDLEDMDRKRDELQALLSK</sequence>
<dbReference type="PANTHER" id="PTHR34965">
    <property type="entry name" value="OS07G0118300 PROTEIN"/>
    <property type="match status" value="1"/>
</dbReference>
<protein>
    <recommendedName>
        <fullName evidence="6">Golgi apparatus membrane protein TVP15</fullName>
    </recommendedName>
</protein>
<evidence type="ECO:0000313" key="3">
    <source>
        <dbReference type="EMBL" id="EFJ18687.1"/>
    </source>
</evidence>
<dbReference type="OrthoDB" id="206313at2759"/>
<dbReference type="HOGENOM" id="CLU_095149_0_0_1"/>
<feature type="region of interest" description="Disordered" evidence="1">
    <location>
        <begin position="17"/>
        <end position="36"/>
    </location>
</feature>
<evidence type="ECO:0008006" key="6">
    <source>
        <dbReference type="Google" id="ProtNLM"/>
    </source>
</evidence>
<dbReference type="AlphaFoldDB" id="D8QVW4"/>
<keyword evidence="2" id="KW-1133">Transmembrane helix</keyword>
<dbReference type="EMBL" id="GL377567">
    <property type="protein sequence ID" value="EFJ36529.1"/>
    <property type="molecule type" value="Genomic_DNA"/>
</dbReference>
<feature type="transmembrane region" description="Helical" evidence="2">
    <location>
        <begin position="46"/>
        <end position="67"/>
    </location>
</feature>